<comment type="caution">
    <text evidence="3">The sequence shown here is derived from an EMBL/GenBank/DDBJ whole genome shotgun (WGS) entry which is preliminary data.</text>
</comment>
<dbReference type="GO" id="GO:0016758">
    <property type="term" value="F:hexosyltransferase activity"/>
    <property type="evidence" value="ECO:0007669"/>
    <property type="project" value="UniProtKB-ARBA"/>
</dbReference>
<dbReference type="InterPro" id="IPR002213">
    <property type="entry name" value="UDP_glucos_trans"/>
</dbReference>
<dbReference type="GO" id="GO:0008194">
    <property type="term" value="F:UDP-glycosyltransferase activity"/>
    <property type="evidence" value="ECO:0007669"/>
    <property type="project" value="InterPro"/>
</dbReference>
<evidence type="ECO:0000256" key="1">
    <source>
        <dbReference type="ARBA" id="ARBA00022679"/>
    </source>
</evidence>
<evidence type="ECO:0000313" key="3">
    <source>
        <dbReference type="EMBL" id="KAG4417062.1"/>
    </source>
</evidence>
<dbReference type="Proteomes" id="UP000664132">
    <property type="component" value="Unassembled WGS sequence"/>
</dbReference>
<evidence type="ECO:0000259" key="2">
    <source>
        <dbReference type="Pfam" id="PF06722"/>
    </source>
</evidence>
<organism evidence="3 4">
    <name type="scientific">Cadophora malorum</name>
    <dbReference type="NCBI Taxonomy" id="108018"/>
    <lineage>
        <taxon>Eukaryota</taxon>
        <taxon>Fungi</taxon>
        <taxon>Dikarya</taxon>
        <taxon>Ascomycota</taxon>
        <taxon>Pezizomycotina</taxon>
        <taxon>Leotiomycetes</taxon>
        <taxon>Helotiales</taxon>
        <taxon>Ploettnerulaceae</taxon>
        <taxon>Cadophora</taxon>
    </lineage>
</organism>
<dbReference type="Pfam" id="PF06722">
    <property type="entry name" value="EryCIII-like_C"/>
    <property type="match status" value="1"/>
</dbReference>
<feature type="domain" description="Erythromycin biosynthesis protein CIII-like C-terminal" evidence="2">
    <location>
        <begin position="321"/>
        <end position="440"/>
    </location>
</feature>
<dbReference type="AlphaFoldDB" id="A0A8H7TD96"/>
<dbReference type="PANTHER" id="PTHR48050">
    <property type="entry name" value="STEROL 3-BETA-GLUCOSYLTRANSFERASE"/>
    <property type="match status" value="1"/>
</dbReference>
<dbReference type="InterPro" id="IPR050426">
    <property type="entry name" value="Glycosyltransferase_28"/>
</dbReference>
<accession>A0A8H7TD96</accession>
<dbReference type="PANTHER" id="PTHR48050:SF13">
    <property type="entry name" value="STEROL 3-BETA-GLUCOSYLTRANSFERASE UGT80A2"/>
    <property type="match status" value="1"/>
</dbReference>
<proteinExistence type="predicted"/>
<keyword evidence="4" id="KW-1185">Reference proteome</keyword>
<keyword evidence="1" id="KW-0808">Transferase</keyword>
<dbReference type="InterPro" id="IPR010610">
    <property type="entry name" value="EryCIII-like_C"/>
</dbReference>
<dbReference type="EMBL" id="JAFJYH010000166">
    <property type="protein sequence ID" value="KAG4417062.1"/>
    <property type="molecule type" value="Genomic_DNA"/>
</dbReference>
<dbReference type="OrthoDB" id="5835829at2759"/>
<protein>
    <recommendedName>
        <fullName evidence="2">Erythromycin biosynthesis protein CIII-like C-terminal domain-containing protein</fullName>
    </recommendedName>
</protein>
<evidence type="ECO:0000313" key="4">
    <source>
        <dbReference type="Proteomes" id="UP000664132"/>
    </source>
</evidence>
<reference evidence="3" key="1">
    <citation type="submission" date="2021-02" db="EMBL/GenBank/DDBJ databases">
        <title>Genome sequence Cadophora malorum strain M34.</title>
        <authorList>
            <person name="Stefanovic E."/>
            <person name="Vu D."/>
            <person name="Scully C."/>
            <person name="Dijksterhuis J."/>
            <person name="Roader J."/>
            <person name="Houbraken J."/>
        </authorList>
    </citation>
    <scope>NUCLEOTIDE SEQUENCE</scope>
    <source>
        <strain evidence="3">M34</strain>
    </source>
</reference>
<dbReference type="SUPFAM" id="SSF53756">
    <property type="entry name" value="UDP-Glycosyltransferase/glycogen phosphorylase"/>
    <property type="match status" value="1"/>
</dbReference>
<dbReference type="Gene3D" id="3.40.50.2000">
    <property type="entry name" value="Glycogen Phosphorylase B"/>
    <property type="match status" value="2"/>
</dbReference>
<gene>
    <name evidence="3" type="ORF">IFR04_009838</name>
</gene>
<name>A0A8H7TD96_9HELO</name>
<sequence>MASTKPLLVIGSTPVYGHIMPLRSIAKFLIARGYEVTFVSATQFRPALEEIGCDYVPLEGYGDFYEGDFERLFPERFELPQGPVQLAYDLEHVFMKVIPSQHAAMQKAIRKVSEANPGRPIVQITEGVFQGGVPITKGAPGIKPTASIGIGVIPMTLSSIDLPPFGPGLPPDSSPEGRQRNVAMQKQTWETFFPNVVKCWNEMMLEIGAIPDDRTPLDATYFAPDRFIQMCVPSAEYPRSDAPDSIRFGGGLPKGSRDPMKNPPSWWSEVVENKEKKDIVFVCQGTVALRYNELIIPTIEALKDRPNTLLIVALGKNGASLPADIAIPANTRVIDFIPFDDLLPHCAAFVTNGGYGGFQHAISNGTPIITAGAGEDKPEVSARAEWSGMGFNLKTPTPTHEAILNAVHEVTSNPKYRTRAKEMEAEMATFDPIDIIVNNIEELVTEKTAV</sequence>
<dbReference type="CDD" id="cd03784">
    <property type="entry name" value="GT1_Gtf-like"/>
    <property type="match status" value="1"/>
</dbReference>